<dbReference type="Proteomes" id="UP000014139">
    <property type="component" value="Unassembled WGS sequence"/>
</dbReference>
<dbReference type="InterPro" id="IPR016193">
    <property type="entry name" value="Cytidine_deaminase-like"/>
</dbReference>
<protein>
    <submittedName>
        <fullName evidence="2">Uncharacterized protein</fullName>
    </submittedName>
</protein>
<dbReference type="eggNOG" id="ENOG50325GY">
    <property type="taxonomic scope" value="Bacteria"/>
</dbReference>
<evidence type="ECO:0000256" key="1">
    <source>
        <dbReference type="SAM" id="MobiDB-lite"/>
    </source>
</evidence>
<dbReference type="InterPro" id="IPR016192">
    <property type="entry name" value="APOBEC/CMP_deaminase_Zn-bd"/>
</dbReference>
<dbReference type="GO" id="GO:0016787">
    <property type="term" value="F:hydrolase activity"/>
    <property type="evidence" value="ECO:0007669"/>
    <property type="project" value="InterPro"/>
</dbReference>
<comment type="caution">
    <text evidence="2">The sequence shown here is derived from an EMBL/GenBank/DDBJ whole genome shotgun (WGS) entry which is preliminary data.</text>
</comment>
<gene>
    <name evidence="2" type="ORF">H480_00847</name>
</gene>
<dbReference type="EMBL" id="AOUO01000009">
    <property type="protein sequence ID" value="EOD70459.1"/>
    <property type="molecule type" value="Genomic_DNA"/>
</dbReference>
<accession>R1IJA5</accession>
<dbReference type="SUPFAM" id="SSF53927">
    <property type="entry name" value="Cytidine deaminase-like"/>
    <property type="match status" value="1"/>
</dbReference>
<evidence type="ECO:0000313" key="2">
    <source>
        <dbReference type="EMBL" id="EOD70459.1"/>
    </source>
</evidence>
<dbReference type="RefSeq" id="WP_003054854.1">
    <property type="nucleotide sequence ID" value="NZ_AOUO01000009.1"/>
</dbReference>
<evidence type="ECO:0000313" key="3">
    <source>
        <dbReference type="Proteomes" id="UP000014139"/>
    </source>
</evidence>
<dbReference type="AlphaFoldDB" id="R1IJA5"/>
<feature type="region of interest" description="Disordered" evidence="1">
    <location>
        <begin position="1"/>
        <end position="22"/>
    </location>
</feature>
<name>R1IJA5_9PSEU</name>
<dbReference type="PATRIC" id="fig|1292037.4.peg.164"/>
<reference evidence="2 3" key="1">
    <citation type="submission" date="2013-02" db="EMBL/GenBank/DDBJ databases">
        <title>Draft genome sequence of Amycolatopsis vancoresmycina strain DSM 44592T.</title>
        <authorList>
            <person name="Kumar S."/>
            <person name="Kaur N."/>
            <person name="Kaur C."/>
            <person name="Raghava G.P.S."/>
            <person name="Mayilraj S."/>
        </authorList>
    </citation>
    <scope>NUCLEOTIDE SEQUENCE [LARGE SCALE GENOMIC DNA]</scope>
    <source>
        <strain evidence="2 3">DSM 44592</strain>
    </source>
</reference>
<dbReference type="PROSITE" id="PS00903">
    <property type="entry name" value="CYT_DCMP_DEAMINASES_1"/>
    <property type="match status" value="1"/>
</dbReference>
<proteinExistence type="predicted"/>
<sequence>MRKRKHPDRPEPEAVPAPRTSIAAVPAAVLRLQQAAGNRAVTGALPIQRFRSQNVPADEVAEQARHGGAEALSERNLAVVYVAEQGSAEAKAEKPVWSSGTQDPEQHAERIAVRQAVAGGARPEYHPQNPGAKRIVRVYTELSPCSSCHERLATELNSGVVVQSTAPPQNRDRWGAQVPNALWRTRVVLLNELYGLRAQATSPEAVAAFEEARSAIVSVKLTADEWERRCHSANEAAEAAKQVDAGWQAAVAHAGEVVRGAGRPAAQDVPVPVPQNVPVPVPPQDVPVPVRQGNLDAWLARANSPAVLTKKAAAPVFKDGGLASPIKKAKDGAACPICGKKVTINKTGKLRAHKNATGAQCRRL</sequence>
<keyword evidence="3" id="KW-1185">Reference proteome</keyword>
<dbReference type="GO" id="GO:0008270">
    <property type="term" value="F:zinc ion binding"/>
    <property type="evidence" value="ECO:0007669"/>
    <property type="project" value="InterPro"/>
</dbReference>
<dbReference type="OrthoDB" id="10013458at2"/>
<organism evidence="2 3">
    <name type="scientific">Amycolatopsis vancoresmycina DSM 44592</name>
    <dbReference type="NCBI Taxonomy" id="1292037"/>
    <lineage>
        <taxon>Bacteria</taxon>
        <taxon>Bacillati</taxon>
        <taxon>Actinomycetota</taxon>
        <taxon>Actinomycetes</taxon>
        <taxon>Pseudonocardiales</taxon>
        <taxon>Pseudonocardiaceae</taxon>
        <taxon>Amycolatopsis</taxon>
    </lineage>
</organism>